<evidence type="ECO:0000313" key="2">
    <source>
        <dbReference type="Proteomes" id="UP000243985"/>
    </source>
</evidence>
<comment type="caution">
    <text evidence="1">The sequence shown here is derived from an EMBL/GenBank/DDBJ whole genome shotgun (WGS) entry which is preliminary data.</text>
</comment>
<dbReference type="RefSeq" id="WP_107782700.1">
    <property type="nucleotide sequence ID" value="NZ_QBKG01000016.1"/>
</dbReference>
<dbReference type="EMBL" id="QBKG01000016">
    <property type="protein sequence ID" value="PTX03052.1"/>
    <property type="molecule type" value="Genomic_DNA"/>
</dbReference>
<dbReference type="GeneID" id="84581379"/>
<reference evidence="1 2" key="1">
    <citation type="submission" date="2018-04" db="EMBL/GenBank/DDBJ databases">
        <title>Genomic Encyclopedia of Archaeal and Bacterial Type Strains, Phase II (KMG-II): from individual species to whole genera.</title>
        <authorList>
            <person name="Goeker M."/>
        </authorList>
    </citation>
    <scope>NUCLEOTIDE SEQUENCE [LARGE SCALE GENOMIC DNA]</scope>
    <source>
        <strain evidence="1 2">DSM 22902</strain>
    </source>
</reference>
<dbReference type="AlphaFoldDB" id="A0A2T5XSC4"/>
<protein>
    <submittedName>
        <fullName evidence="1">Uncharacterized protein</fullName>
    </submittedName>
</protein>
<organism evidence="1 2">
    <name type="scientific">Capnocytophaga leadbetteri</name>
    <dbReference type="NCBI Taxonomy" id="327575"/>
    <lineage>
        <taxon>Bacteria</taxon>
        <taxon>Pseudomonadati</taxon>
        <taxon>Bacteroidota</taxon>
        <taxon>Flavobacteriia</taxon>
        <taxon>Flavobacteriales</taxon>
        <taxon>Flavobacteriaceae</taxon>
        <taxon>Capnocytophaga</taxon>
    </lineage>
</organism>
<gene>
    <name evidence="1" type="ORF">C8P65_1166</name>
</gene>
<dbReference type="Proteomes" id="UP000243985">
    <property type="component" value="Unassembled WGS sequence"/>
</dbReference>
<accession>A0A2T5XSC4</accession>
<sequence>MNVEKQAVKKMLSLIPTMVKESQKTEEVTQQILALKIYELETFLNHVLTIIGQEEKEPHLYINKVGKA</sequence>
<name>A0A2T5XSC4_9FLAO</name>
<proteinExistence type="predicted"/>
<evidence type="ECO:0000313" key="1">
    <source>
        <dbReference type="EMBL" id="PTX03052.1"/>
    </source>
</evidence>